<dbReference type="InterPro" id="IPR011014">
    <property type="entry name" value="MscS_channel_TM-2"/>
</dbReference>
<dbReference type="RefSeq" id="WP_100297420.1">
    <property type="nucleotide sequence ID" value="NZ_PHGZ01000025.1"/>
</dbReference>
<evidence type="ECO:0000259" key="11">
    <source>
        <dbReference type="Pfam" id="PF00924"/>
    </source>
</evidence>
<dbReference type="GO" id="GO:0008381">
    <property type="term" value="F:mechanosensitive monoatomic ion channel activity"/>
    <property type="evidence" value="ECO:0007669"/>
    <property type="project" value="UniProtKB-ARBA"/>
</dbReference>
<feature type="domain" description="Mechanosensitive ion channel MscS C-terminal" evidence="14">
    <location>
        <begin position="999"/>
        <end position="1080"/>
    </location>
</feature>
<feature type="transmembrane region" description="Helical" evidence="9">
    <location>
        <begin position="875"/>
        <end position="896"/>
    </location>
</feature>
<evidence type="ECO:0000259" key="12">
    <source>
        <dbReference type="Pfam" id="PF12794"/>
    </source>
</evidence>
<reference evidence="16 17" key="1">
    <citation type="submission" date="2017-11" db="EMBL/GenBank/DDBJ databases">
        <title>Reclassification of Bisgaard taxon 5 as Caviibacterium pharyngocola gen. nov., sp. nov.</title>
        <authorList>
            <person name="Christensen H."/>
        </authorList>
    </citation>
    <scope>NUCLEOTIDE SEQUENCE [LARGE SCALE GENOMIC DNA]</scope>
    <source>
        <strain evidence="16 17">7_3</strain>
    </source>
</reference>
<accession>A0A2M8RTM6</accession>
<evidence type="ECO:0000256" key="8">
    <source>
        <dbReference type="SAM" id="Coils"/>
    </source>
</evidence>
<feature type="domain" description="Mechanosensitive ion channel transmembrane helices 2/3" evidence="15">
    <location>
        <begin position="881"/>
        <end position="922"/>
    </location>
</feature>
<proteinExistence type="inferred from homology"/>
<evidence type="ECO:0000256" key="7">
    <source>
        <dbReference type="ARBA" id="ARBA00023136"/>
    </source>
</evidence>
<feature type="domain" description="Mechanosensitive ion channel inner membrane" evidence="12">
    <location>
        <begin position="488"/>
        <end position="820"/>
    </location>
</feature>
<keyword evidence="8" id="KW-0175">Coiled coil</keyword>
<dbReference type="SUPFAM" id="SSF50182">
    <property type="entry name" value="Sm-like ribonucleoproteins"/>
    <property type="match status" value="1"/>
</dbReference>
<dbReference type="InterPro" id="IPR024393">
    <property type="entry name" value="MscS_porin"/>
</dbReference>
<dbReference type="EMBL" id="PHGZ01000025">
    <property type="protein sequence ID" value="PJG82238.1"/>
    <property type="molecule type" value="Genomic_DNA"/>
</dbReference>
<evidence type="ECO:0000256" key="1">
    <source>
        <dbReference type="ARBA" id="ARBA00004651"/>
    </source>
</evidence>
<feature type="domain" description="Mechanosensitive ion channel MscS" evidence="11">
    <location>
        <begin position="924"/>
        <end position="988"/>
    </location>
</feature>
<dbReference type="SUPFAM" id="SSF82689">
    <property type="entry name" value="Mechanosensitive channel protein MscS (YggB), C-terminal domain"/>
    <property type="match status" value="1"/>
</dbReference>
<keyword evidence="4 9" id="KW-0812">Transmembrane</keyword>
<feature type="coiled-coil region" evidence="8">
    <location>
        <begin position="55"/>
        <end position="142"/>
    </location>
</feature>
<comment type="subcellular location">
    <subcellularLocation>
        <location evidence="1">Cell membrane</location>
        <topology evidence="1">Multi-pass membrane protein</topology>
    </subcellularLocation>
</comment>
<evidence type="ECO:0000313" key="17">
    <source>
        <dbReference type="Proteomes" id="UP000230282"/>
    </source>
</evidence>
<name>A0A2M8RTM6_9PAST</name>
<comment type="similarity">
    <text evidence="2">Belongs to the MscS (TC 1.A.23) family.</text>
</comment>
<dbReference type="Gene3D" id="1.10.287.1260">
    <property type="match status" value="1"/>
</dbReference>
<dbReference type="PANTHER" id="PTHR30347:SF1">
    <property type="entry name" value="MECHANOSENSITIVE CHANNEL MSCK"/>
    <property type="match status" value="1"/>
</dbReference>
<dbReference type="Proteomes" id="UP000230282">
    <property type="component" value="Unassembled WGS sequence"/>
</dbReference>
<feature type="transmembrane region" description="Helical" evidence="9">
    <location>
        <begin position="790"/>
        <end position="814"/>
    </location>
</feature>
<feature type="transmembrane region" description="Helical" evidence="9">
    <location>
        <begin position="716"/>
        <end position="734"/>
    </location>
</feature>
<dbReference type="OrthoDB" id="9799209at2"/>
<evidence type="ECO:0000256" key="9">
    <source>
        <dbReference type="SAM" id="Phobius"/>
    </source>
</evidence>
<dbReference type="Pfam" id="PF12794">
    <property type="entry name" value="MscS_TM"/>
    <property type="match status" value="1"/>
</dbReference>
<feature type="transmembrane region" description="Helical" evidence="9">
    <location>
        <begin position="532"/>
        <end position="559"/>
    </location>
</feature>
<sequence length="1109" mass="125972">MKRLSFFSRIFAVSVLFWAFNAYATVELPTEQAVQTQLAAAKETDQNDPNNKALVQNLEDTLTLLNKIAKQKTDNKALTDSIASAQKATASAQNAVDELKEAETQTANTFAKLSLAELQTQLNQTQQKLQQIQTDLTGINAQLVNQRAAPDRAQAALSANLIRSQEIDKQLFNTEIDAAERTKLQTEAALIELQNAYNQTLLQGNNDLTSLYTVQLEEKNLIQQQLQTKQTLLQEVINEKNLQETQQQAEQLKQSQQKGSDQTNPLIAEEQAFNLKISQDLVNQTAQLNTLSQDNLRIKGVLDNLQQTERNINEQISALQGTLVLSRIINKQKQLLPQDQMISGLSKQITDLRVKIFDLTEARDHLYDTQSYLNDLEKKNNIELKDAEWDRLTSILQERRKLLSDTITTLNNQLNLAINIELNQQQVMAISDALQGKLQQQSFWVKSNAPIDLSWFANFLPSVNFQLKDINEQINFTNWKDNIVPATLLIVLLSFLTALIQWKKEKIKQRLAYINTKINTLTGDRQRYTPEAVWWTLVLCLPSTLLFLSGLILITFICFENPEQFWWWSLRMSGYWLFFAFVLALLRPNGMAYRHFNMPQQNVKIFYSVSKRSVWICALWLNASIFTHLDAGITNDVLGQVMTISILVITLFIVGPRLRYAVRVYQKSTQEKSGAQGYLFRFARALLVLAPIALIVLILMGYYYTALNLMEHLMSSYFVFILWMLFRDIIYRGFTVSARRLAYRRVQEKSAQFETQKIETDDGEVNIDLQQEEALALSQVKDQVKRVADILLWLALFGLFYWVWSDLITVAYYLQGVTLWQQSVTTDAGTTMESVTLLNLLLAIVILAATYALVRNIAGLLEVLVFSRVNLSQGTPYTITTLLIYFIIAIGGGIAFSTLGMSWSKLQWLFAALSVGLGFGLQEIFANFVSGIIILFERPVRIGDVVTIGNFSGTVSKIRIRSTTLIDFDKKEVIVPNKAFVTERIVNWALTDSMTRVLVKVGVAYGSDVELVRKLLLQAAAECDRVLKDPEPMAYFLSFGDSTLDHELRVYVGKIGDRTRTVDFLNRRINALFAENNIDIAFNQLDVFIKNQSTNEEIQVASEKLGLKN</sequence>
<gene>
    <name evidence="16" type="ORF">CVP04_10275</name>
</gene>
<keyword evidence="6 9" id="KW-1133">Transmembrane helix</keyword>
<feature type="transmembrane region" description="Helical" evidence="9">
    <location>
        <begin position="483"/>
        <end position="502"/>
    </location>
</feature>
<dbReference type="AlphaFoldDB" id="A0A2M8RTM6"/>
<evidence type="ECO:0000256" key="2">
    <source>
        <dbReference type="ARBA" id="ARBA00008017"/>
    </source>
</evidence>
<feature type="transmembrane region" description="Helical" evidence="9">
    <location>
        <begin position="834"/>
        <end position="854"/>
    </location>
</feature>
<dbReference type="SUPFAM" id="SSF82861">
    <property type="entry name" value="Mechanosensitive channel protein MscS (YggB), transmembrane region"/>
    <property type="match status" value="1"/>
</dbReference>
<evidence type="ECO:0000256" key="4">
    <source>
        <dbReference type="ARBA" id="ARBA00022692"/>
    </source>
</evidence>
<evidence type="ECO:0000259" key="14">
    <source>
        <dbReference type="Pfam" id="PF21082"/>
    </source>
</evidence>
<comment type="caution">
    <text evidence="16">The sequence shown here is derived from an EMBL/GenBank/DDBJ whole genome shotgun (WGS) entry which is preliminary data.</text>
</comment>
<dbReference type="InterPro" id="IPR010920">
    <property type="entry name" value="LSM_dom_sf"/>
</dbReference>
<dbReference type="Pfam" id="PF00924">
    <property type="entry name" value="MS_channel_2nd"/>
    <property type="match status" value="1"/>
</dbReference>
<keyword evidence="5 10" id="KW-0732">Signal</keyword>
<dbReference type="Pfam" id="PF21082">
    <property type="entry name" value="MS_channel_3rd"/>
    <property type="match status" value="1"/>
</dbReference>
<dbReference type="PANTHER" id="PTHR30347">
    <property type="entry name" value="POTASSIUM CHANNEL RELATED"/>
    <property type="match status" value="1"/>
</dbReference>
<keyword evidence="17" id="KW-1185">Reference proteome</keyword>
<feature type="domain" description="Mechanosensitive ion channel MscS porin" evidence="13">
    <location>
        <begin position="37"/>
        <end position="267"/>
    </location>
</feature>
<dbReference type="InterPro" id="IPR023408">
    <property type="entry name" value="MscS_beta-dom_sf"/>
</dbReference>
<dbReference type="FunFam" id="1.10.287.1260:FF:000002">
    <property type="entry name" value="Potassium efflux system KefA"/>
    <property type="match status" value="1"/>
</dbReference>
<dbReference type="NCBIfam" id="NF008438">
    <property type="entry name" value="PRK11281.1"/>
    <property type="match status" value="1"/>
</dbReference>
<feature type="transmembrane region" description="Helical" evidence="9">
    <location>
        <begin position="908"/>
        <end position="936"/>
    </location>
</feature>
<dbReference type="Pfam" id="PF12795">
    <property type="entry name" value="MscS_porin"/>
    <property type="match status" value="1"/>
</dbReference>
<keyword evidence="7 9" id="KW-0472">Membrane</keyword>
<dbReference type="GO" id="GO:0009992">
    <property type="term" value="P:intracellular water homeostasis"/>
    <property type="evidence" value="ECO:0007669"/>
    <property type="project" value="TreeGrafter"/>
</dbReference>
<keyword evidence="3" id="KW-1003">Cell membrane</keyword>
<feature type="transmembrane region" description="Helical" evidence="9">
    <location>
        <begin position="614"/>
        <end position="631"/>
    </location>
</feature>
<dbReference type="GO" id="GO:0005886">
    <property type="term" value="C:plasma membrane"/>
    <property type="evidence" value="ECO:0007669"/>
    <property type="project" value="UniProtKB-SubCell"/>
</dbReference>
<dbReference type="InterPro" id="IPR049142">
    <property type="entry name" value="MS_channel_1st"/>
</dbReference>
<dbReference type="Gene3D" id="2.30.30.60">
    <property type="match status" value="1"/>
</dbReference>
<dbReference type="FunFam" id="2.30.30.60:FF:000001">
    <property type="entry name" value="MscS Mechanosensitive ion channel"/>
    <property type="match status" value="1"/>
</dbReference>
<feature type="transmembrane region" description="Helical" evidence="9">
    <location>
        <begin position="565"/>
        <end position="586"/>
    </location>
</feature>
<dbReference type="InterPro" id="IPR052702">
    <property type="entry name" value="MscS-like_channel"/>
</dbReference>
<dbReference type="Gene3D" id="3.30.70.100">
    <property type="match status" value="1"/>
</dbReference>
<dbReference type="InterPro" id="IPR011066">
    <property type="entry name" value="MscS_channel_C_sf"/>
</dbReference>
<protein>
    <submittedName>
        <fullName evidence="16">Mechanosensitive channel MscK</fullName>
    </submittedName>
</protein>
<feature type="signal peptide" evidence="10">
    <location>
        <begin position="1"/>
        <end position="24"/>
    </location>
</feature>
<evidence type="ECO:0000313" key="16">
    <source>
        <dbReference type="EMBL" id="PJG82238.1"/>
    </source>
</evidence>
<feature type="coiled-coil region" evidence="8">
    <location>
        <begin position="235"/>
        <end position="262"/>
    </location>
</feature>
<dbReference type="InterPro" id="IPR049278">
    <property type="entry name" value="MS_channel_C"/>
</dbReference>
<evidence type="ECO:0000256" key="5">
    <source>
        <dbReference type="ARBA" id="ARBA00022729"/>
    </source>
</evidence>
<evidence type="ECO:0000256" key="10">
    <source>
        <dbReference type="SAM" id="SignalP"/>
    </source>
</evidence>
<evidence type="ECO:0000259" key="15">
    <source>
        <dbReference type="Pfam" id="PF21088"/>
    </source>
</evidence>
<dbReference type="PROSITE" id="PS01246">
    <property type="entry name" value="UPF0003"/>
    <property type="match status" value="1"/>
</dbReference>
<evidence type="ECO:0000256" key="3">
    <source>
        <dbReference type="ARBA" id="ARBA00022475"/>
    </source>
</evidence>
<feature type="chain" id="PRO_5014799230" evidence="10">
    <location>
        <begin position="25"/>
        <end position="1109"/>
    </location>
</feature>
<feature type="transmembrane region" description="Helical" evidence="9">
    <location>
        <begin position="679"/>
        <end position="704"/>
    </location>
</feature>
<dbReference type="InterPro" id="IPR025692">
    <property type="entry name" value="MscS_IM_dom1"/>
</dbReference>
<organism evidence="16 17">
    <name type="scientific">Caviibacterium pharyngocola</name>
    <dbReference type="NCBI Taxonomy" id="28159"/>
    <lineage>
        <taxon>Bacteria</taxon>
        <taxon>Pseudomonadati</taxon>
        <taxon>Pseudomonadota</taxon>
        <taxon>Gammaproteobacteria</taxon>
        <taxon>Pasteurellales</taxon>
        <taxon>Pasteurellaceae</taxon>
        <taxon>Caviibacterium</taxon>
    </lineage>
</organism>
<dbReference type="InterPro" id="IPR006685">
    <property type="entry name" value="MscS_channel_2nd"/>
</dbReference>
<dbReference type="Pfam" id="PF21088">
    <property type="entry name" value="MS_channel_1st"/>
    <property type="match status" value="1"/>
</dbReference>
<evidence type="ECO:0000256" key="6">
    <source>
        <dbReference type="ARBA" id="ARBA00022989"/>
    </source>
</evidence>
<dbReference type="InterPro" id="IPR006686">
    <property type="entry name" value="MscS_channel_CS"/>
</dbReference>
<evidence type="ECO:0000259" key="13">
    <source>
        <dbReference type="Pfam" id="PF12795"/>
    </source>
</evidence>
<feature type="transmembrane region" description="Helical" evidence="9">
    <location>
        <begin position="637"/>
        <end position="658"/>
    </location>
</feature>